<feature type="non-terminal residue" evidence="1">
    <location>
        <position position="1"/>
    </location>
</feature>
<dbReference type="CDD" id="cd00063">
    <property type="entry name" value="FN3"/>
    <property type="match status" value="1"/>
</dbReference>
<dbReference type="InterPro" id="IPR036116">
    <property type="entry name" value="FN3_sf"/>
</dbReference>
<evidence type="ECO:0008006" key="2">
    <source>
        <dbReference type="Google" id="ProtNLM"/>
    </source>
</evidence>
<dbReference type="Gene3D" id="2.60.40.10">
    <property type="entry name" value="Immunoglobulins"/>
    <property type="match status" value="1"/>
</dbReference>
<organism evidence="1">
    <name type="scientific">Arion vulgaris</name>
    <dbReference type="NCBI Taxonomy" id="1028688"/>
    <lineage>
        <taxon>Eukaryota</taxon>
        <taxon>Metazoa</taxon>
        <taxon>Spiralia</taxon>
        <taxon>Lophotrochozoa</taxon>
        <taxon>Mollusca</taxon>
        <taxon>Gastropoda</taxon>
        <taxon>Heterobranchia</taxon>
        <taxon>Euthyneura</taxon>
        <taxon>Panpulmonata</taxon>
        <taxon>Eupulmonata</taxon>
        <taxon>Stylommatophora</taxon>
        <taxon>Helicina</taxon>
        <taxon>Arionoidea</taxon>
        <taxon>Arionidae</taxon>
        <taxon>Arion</taxon>
    </lineage>
</organism>
<dbReference type="AlphaFoldDB" id="A0A0B7BXF9"/>
<proteinExistence type="predicted"/>
<feature type="non-terminal residue" evidence="1">
    <location>
        <position position="105"/>
    </location>
</feature>
<dbReference type="InterPro" id="IPR003961">
    <property type="entry name" value="FN3_dom"/>
</dbReference>
<sequence>ELYDLDHSTEYLVGVTAGTDDSLGESGPEVEVMTLTNNGLQPGNVTVKSLNTSIIQLDWEAPNSVSQMYIRGYNVFSRREREDRTEKLFVRGSNSKQFLIGLGRD</sequence>
<gene>
    <name evidence="1" type="primary">ORF217198</name>
</gene>
<dbReference type="InterPro" id="IPR013783">
    <property type="entry name" value="Ig-like_fold"/>
</dbReference>
<accession>A0A0B7BXF9</accession>
<name>A0A0B7BXF9_9EUPU</name>
<dbReference type="SUPFAM" id="SSF49265">
    <property type="entry name" value="Fibronectin type III"/>
    <property type="match status" value="1"/>
</dbReference>
<evidence type="ECO:0000313" key="1">
    <source>
        <dbReference type="EMBL" id="CEK97894.1"/>
    </source>
</evidence>
<dbReference type="EMBL" id="HACG01051023">
    <property type="protein sequence ID" value="CEK97894.1"/>
    <property type="molecule type" value="Transcribed_RNA"/>
</dbReference>
<protein>
    <recommendedName>
        <fullName evidence="2">Fibronectin type-III domain-containing protein</fullName>
    </recommendedName>
</protein>
<reference evidence="1" key="1">
    <citation type="submission" date="2014-12" db="EMBL/GenBank/DDBJ databases">
        <title>Insight into the proteome of Arion vulgaris.</title>
        <authorList>
            <person name="Aradska J."/>
            <person name="Bulat T."/>
            <person name="Smidak R."/>
            <person name="Sarate P."/>
            <person name="Gangsoo J."/>
            <person name="Sialana F."/>
            <person name="Bilban M."/>
            <person name="Lubec G."/>
        </authorList>
    </citation>
    <scope>NUCLEOTIDE SEQUENCE</scope>
    <source>
        <tissue evidence="1">Skin</tissue>
    </source>
</reference>